<gene>
    <name evidence="1" type="ORF">S03H2_57904</name>
</gene>
<reference evidence="1" key="1">
    <citation type="journal article" date="2014" name="Front. Microbiol.">
        <title>High frequency of phylogenetically diverse reductive dehalogenase-homologous genes in deep subseafloor sedimentary metagenomes.</title>
        <authorList>
            <person name="Kawai M."/>
            <person name="Futagami T."/>
            <person name="Toyoda A."/>
            <person name="Takaki Y."/>
            <person name="Nishi S."/>
            <person name="Hori S."/>
            <person name="Arai W."/>
            <person name="Tsubouchi T."/>
            <person name="Morono Y."/>
            <person name="Uchiyama I."/>
            <person name="Ito T."/>
            <person name="Fujiyama A."/>
            <person name="Inagaki F."/>
            <person name="Takami H."/>
        </authorList>
    </citation>
    <scope>NUCLEOTIDE SEQUENCE</scope>
    <source>
        <strain evidence="1">Expedition CK06-06</strain>
    </source>
</reference>
<proteinExistence type="predicted"/>
<protein>
    <submittedName>
        <fullName evidence="1">Uncharacterized protein</fullName>
    </submittedName>
</protein>
<comment type="caution">
    <text evidence="1">The sequence shown here is derived from an EMBL/GenBank/DDBJ whole genome shotgun (WGS) entry which is preliminary data.</text>
</comment>
<organism evidence="1">
    <name type="scientific">marine sediment metagenome</name>
    <dbReference type="NCBI Taxonomy" id="412755"/>
    <lineage>
        <taxon>unclassified sequences</taxon>
        <taxon>metagenomes</taxon>
        <taxon>ecological metagenomes</taxon>
    </lineage>
</organism>
<dbReference type="AlphaFoldDB" id="X1KS55"/>
<accession>X1KS55</accession>
<dbReference type="EMBL" id="BARU01037132">
    <property type="protein sequence ID" value="GAH84848.1"/>
    <property type="molecule type" value="Genomic_DNA"/>
</dbReference>
<name>X1KS55_9ZZZZ</name>
<evidence type="ECO:0000313" key="1">
    <source>
        <dbReference type="EMBL" id="GAH84848.1"/>
    </source>
</evidence>
<feature type="non-terminal residue" evidence="1">
    <location>
        <position position="1"/>
    </location>
</feature>
<sequence length="31" mass="3729">DGIIYKLNKKEIQKYYVDNLIFAGLQNERNK</sequence>